<evidence type="ECO:0000256" key="2">
    <source>
        <dbReference type="ARBA" id="ARBA00023002"/>
    </source>
</evidence>
<dbReference type="Pfam" id="PF00106">
    <property type="entry name" value="adh_short"/>
    <property type="match status" value="1"/>
</dbReference>
<dbReference type="OrthoDB" id="1235794at2"/>
<comment type="similarity">
    <text evidence="1 3">Belongs to the short-chain dehydrogenases/reductases (SDR) family.</text>
</comment>
<dbReference type="PRINTS" id="PR00081">
    <property type="entry name" value="GDHRDH"/>
</dbReference>
<dbReference type="RefSeq" id="WP_129751298.1">
    <property type="nucleotide sequence ID" value="NZ_JUIW01000007.1"/>
</dbReference>
<dbReference type="Proteomes" id="UP000289775">
    <property type="component" value="Unassembled WGS sequence"/>
</dbReference>
<dbReference type="PANTHER" id="PTHR43976:SF16">
    <property type="entry name" value="SHORT-CHAIN DEHYDROGENASE_REDUCTASE FAMILY PROTEIN"/>
    <property type="match status" value="1"/>
</dbReference>
<keyword evidence="5" id="KW-1185">Reference proteome</keyword>
<keyword evidence="2" id="KW-0560">Oxidoreductase</keyword>
<evidence type="ECO:0000313" key="4">
    <source>
        <dbReference type="EMBL" id="RYJ42394.1"/>
    </source>
</evidence>
<dbReference type="AlphaFoldDB" id="A0A444W945"/>
<evidence type="ECO:0000256" key="1">
    <source>
        <dbReference type="ARBA" id="ARBA00006484"/>
    </source>
</evidence>
<dbReference type="PANTHER" id="PTHR43976">
    <property type="entry name" value="SHORT CHAIN DEHYDROGENASE"/>
    <property type="match status" value="1"/>
</dbReference>
<evidence type="ECO:0000313" key="5">
    <source>
        <dbReference type="Proteomes" id="UP000289775"/>
    </source>
</evidence>
<dbReference type="InterPro" id="IPR051911">
    <property type="entry name" value="SDR_oxidoreductase"/>
</dbReference>
<dbReference type="EMBL" id="JUIW01000007">
    <property type="protein sequence ID" value="RYJ42394.1"/>
    <property type="molecule type" value="Genomic_DNA"/>
</dbReference>
<proteinExistence type="inferred from homology"/>
<dbReference type="InterPro" id="IPR036291">
    <property type="entry name" value="NAD(P)-bd_dom_sf"/>
</dbReference>
<accession>A0A444W945</accession>
<dbReference type="SUPFAM" id="SSF51735">
    <property type="entry name" value="NAD(P)-binding Rossmann-fold domains"/>
    <property type="match status" value="1"/>
</dbReference>
<reference evidence="4 5" key="1">
    <citation type="submission" date="2014-12" db="EMBL/GenBank/DDBJ databases">
        <title>Genome sequence of Flavobacterium beibuense RSKm HC5.</title>
        <authorList>
            <person name="Kim J.F."/>
            <person name="Song J.Y."/>
            <person name="Kwak M.-J."/>
            <person name="Lee S.-W."/>
        </authorList>
    </citation>
    <scope>NUCLEOTIDE SEQUENCE [LARGE SCALE GENOMIC DNA]</scope>
    <source>
        <strain evidence="4 5">RSKm HC5</strain>
    </source>
</reference>
<dbReference type="CDD" id="cd05374">
    <property type="entry name" value="17beta-HSD-like_SDR_c"/>
    <property type="match status" value="1"/>
</dbReference>
<name>A0A444W945_9FLAO</name>
<dbReference type="GO" id="GO:0016491">
    <property type="term" value="F:oxidoreductase activity"/>
    <property type="evidence" value="ECO:0007669"/>
    <property type="project" value="UniProtKB-KW"/>
</dbReference>
<dbReference type="PROSITE" id="PS00061">
    <property type="entry name" value="ADH_SHORT"/>
    <property type="match status" value="1"/>
</dbReference>
<dbReference type="Gene3D" id="3.40.50.720">
    <property type="entry name" value="NAD(P)-binding Rossmann-like Domain"/>
    <property type="match status" value="1"/>
</dbReference>
<comment type="caution">
    <text evidence="4">The sequence shown here is derived from an EMBL/GenBank/DDBJ whole genome shotgun (WGS) entry which is preliminary data.</text>
</comment>
<organism evidence="4 5">
    <name type="scientific">Flavobacterium beibuense</name>
    <dbReference type="NCBI Taxonomy" id="657326"/>
    <lineage>
        <taxon>Bacteria</taxon>
        <taxon>Pseudomonadati</taxon>
        <taxon>Bacteroidota</taxon>
        <taxon>Flavobacteriia</taxon>
        <taxon>Flavobacteriales</taxon>
        <taxon>Flavobacteriaceae</taxon>
        <taxon>Flavobacterium</taxon>
    </lineage>
</organism>
<protein>
    <submittedName>
        <fullName evidence="4">Short-chain dehydrogenase</fullName>
    </submittedName>
</protein>
<evidence type="ECO:0000256" key="3">
    <source>
        <dbReference type="RuleBase" id="RU000363"/>
    </source>
</evidence>
<gene>
    <name evidence="4" type="ORF">NU09_2180</name>
</gene>
<dbReference type="InterPro" id="IPR020904">
    <property type="entry name" value="Sc_DH/Rdtase_CS"/>
</dbReference>
<dbReference type="PRINTS" id="PR00080">
    <property type="entry name" value="SDRFAMILY"/>
</dbReference>
<sequence>MKTIFITGASSGLGKETAKLFQRKGWRVIATMRNPEKEQELNLLNNVHLLAMDITDSVQVKQAFKEAVSIATIDVVFNNAGYGLVGPFETYTEQQIARQIDTNLNGVLRVAHPFVSYFREKGIKGIFITTTSIYGIVANPLSSIYCATKFALEGWSESMGYDMAAFGIKFKTIAPGGIKTSFAGAAMDLTYHEAYNPILERMTKGFESGELIHFTEPEEIAQRVYEAATDGTDTIRYVAGIDAVEISRLRDDLGIEANSRRINEIYKVKNFLNF</sequence>
<dbReference type="InterPro" id="IPR002347">
    <property type="entry name" value="SDR_fam"/>
</dbReference>